<evidence type="ECO:0000259" key="1">
    <source>
        <dbReference type="PROSITE" id="PS51819"/>
    </source>
</evidence>
<dbReference type="EMBL" id="OAOP01000010">
    <property type="protein sequence ID" value="SNX74925.1"/>
    <property type="molecule type" value="Genomic_DNA"/>
</dbReference>
<sequence length="285" mass="31740">MKFHQAPTIFVGQVHLKVQNLDRSVAFYQQIIGFKVLEKTEHKAVFTADGKTPLLIVEQPENVKPLNHRDTGLYHFALLLPSRPLLAKALIHLAQSQYPLQGASDHFVSEALYLADPDGNGIEIYADRPADTWEWNNGEVNMATVGLNVQDLLAEDDGTPWQGLPEATVMGHIHLQVSELAKIEEYYVKGLGLDVVTRYGRQALFISDNGYHHHIGLNTWNSLGGKAPAENSVGLSWFTLVFPSEEIRNQKIDQLKAINAPVQEENGKFITNDPSGNTIWLVVNS</sequence>
<gene>
    <name evidence="2" type="ORF">SAMN05877753_110166</name>
</gene>
<accession>A0A285D5I3</accession>
<dbReference type="PANTHER" id="PTHR43279:SF1">
    <property type="entry name" value="CATECHOL-2,3-DIOXYGENASE"/>
    <property type="match status" value="1"/>
</dbReference>
<dbReference type="InterPro" id="IPR037523">
    <property type="entry name" value="VOC_core"/>
</dbReference>
<name>A0A285D5I3_9BACI</name>
<dbReference type="SUPFAM" id="SSF54593">
    <property type="entry name" value="Glyoxalase/Bleomycin resistance protein/Dihydroxybiphenyl dioxygenase"/>
    <property type="match status" value="2"/>
</dbReference>
<dbReference type="GO" id="GO:0051213">
    <property type="term" value="F:dioxygenase activity"/>
    <property type="evidence" value="ECO:0007669"/>
    <property type="project" value="UniProtKB-KW"/>
</dbReference>
<organism evidence="2 3">
    <name type="scientific">Bacillus oleivorans</name>
    <dbReference type="NCBI Taxonomy" id="1448271"/>
    <lineage>
        <taxon>Bacteria</taxon>
        <taxon>Bacillati</taxon>
        <taxon>Bacillota</taxon>
        <taxon>Bacilli</taxon>
        <taxon>Bacillales</taxon>
        <taxon>Bacillaceae</taxon>
        <taxon>Bacillus</taxon>
    </lineage>
</organism>
<dbReference type="InterPro" id="IPR029068">
    <property type="entry name" value="Glyas_Bleomycin-R_OHBP_Dase"/>
</dbReference>
<dbReference type="PANTHER" id="PTHR43279">
    <property type="entry name" value="CATECHOL-2,3-DIOXYGENASE"/>
    <property type="match status" value="1"/>
</dbReference>
<keyword evidence="2" id="KW-0560">Oxidoreductase</keyword>
<dbReference type="Pfam" id="PF00903">
    <property type="entry name" value="Glyoxalase"/>
    <property type="match status" value="1"/>
</dbReference>
<dbReference type="CDD" id="cd07255">
    <property type="entry name" value="VOC_BsCatE_like_N"/>
    <property type="match status" value="1"/>
</dbReference>
<keyword evidence="3" id="KW-1185">Reference proteome</keyword>
<dbReference type="InterPro" id="IPR004360">
    <property type="entry name" value="Glyas_Fos-R_dOase_dom"/>
</dbReference>
<dbReference type="Gene3D" id="3.10.180.10">
    <property type="entry name" value="2,3-Dihydroxybiphenyl 1,2-Dioxygenase, domain 1"/>
    <property type="match status" value="2"/>
</dbReference>
<reference evidence="2 3" key="1">
    <citation type="submission" date="2017-08" db="EMBL/GenBank/DDBJ databases">
        <authorList>
            <person name="de Groot N.N."/>
        </authorList>
    </citation>
    <scope>NUCLEOTIDE SEQUENCE [LARGE SCALE GENOMIC DNA]</scope>
    <source>
        <strain evidence="2 3">JC228</strain>
    </source>
</reference>
<proteinExistence type="predicted"/>
<feature type="domain" description="VOC" evidence="1">
    <location>
        <begin position="10"/>
        <end position="127"/>
    </location>
</feature>
<dbReference type="Proteomes" id="UP000219546">
    <property type="component" value="Unassembled WGS sequence"/>
</dbReference>
<dbReference type="OrthoDB" id="9792626at2"/>
<evidence type="ECO:0000313" key="2">
    <source>
        <dbReference type="EMBL" id="SNX74925.1"/>
    </source>
</evidence>
<dbReference type="PROSITE" id="PS51819">
    <property type="entry name" value="VOC"/>
    <property type="match status" value="1"/>
</dbReference>
<dbReference type="RefSeq" id="WP_097160200.1">
    <property type="nucleotide sequence ID" value="NZ_JBEPMQ010000011.1"/>
</dbReference>
<keyword evidence="2" id="KW-0223">Dioxygenase</keyword>
<dbReference type="AlphaFoldDB" id="A0A285D5I3"/>
<evidence type="ECO:0000313" key="3">
    <source>
        <dbReference type="Proteomes" id="UP000219546"/>
    </source>
</evidence>
<protein>
    <submittedName>
        <fullName evidence="2">Catechol 2,3-dioxygenase</fullName>
    </submittedName>
</protein>